<accession>A0AAE2CNR7</accession>
<reference evidence="1" key="1">
    <citation type="submission" date="2020-06" db="EMBL/GenBank/DDBJ databases">
        <authorList>
            <person name="Li T."/>
            <person name="Hu X."/>
            <person name="Zhang T."/>
            <person name="Song X."/>
            <person name="Zhang H."/>
            <person name="Dai N."/>
            <person name="Sheng W."/>
            <person name="Hou X."/>
            <person name="Wei L."/>
        </authorList>
    </citation>
    <scope>NUCLEOTIDE SEQUENCE</scope>
    <source>
        <strain evidence="1">3651</strain>
        <tissue evidence="1">Leaf</tissue>
    </source>
</reference>
<protein>
    <submittedName>
        <fullName evidence="1">Uncharacterized protein</fullName>
    </submittedName>
</protein>
<dbReference type="AlphaFoldDB" id="A0AAE2CNR7"/>
<evidence type="ECO:0000313" key="1">
    <source>
        <dbReference type="EMBL" id="KAK4428946.1"/>
    </source>
</evidence>
<sequence length="122" mass="13697">MQSHSFEAAMVKRATNEGFVSFYKCLSQLKLLKALKDGFDPRTMSFFKDAELKDYPLEVVVDSVLEDEFASLFELTPPHPTSDVAASSVTPIGPPRLMAFFFLFPFCIPYPLQNSLSFSSDL</sequence>
<keyword evidence="2" id="KW-1185">Reference proteome</keyword>
<evidence type="ECO:0000313" key="2">
    <source>
        <dbReference type="Proteomes" id="UP001293254"/>
    </source>
</evidence>
<organism evidence="1 2">
    <name type="scientific">Sesamum alatum</name>
    <dbReference type="NCBI Taxonomy" id="300844"/>
    <lineage>
        <taxon>Eukaryota</taxon>
        <taxon>Viridiplantae</taxon>
        <taxon>Streptophyta</taxon>
        <taxon>Embryophyta</taxon>
        <taxon>Tracheophyta</taxon>
        <taxon>Spermatophyta</taxon>
        <taxon>Magnoliopsida</taxon>
        <taxon>eudicotyledons</taxon>
        <taxon>Gunneridae</taxon>
        <taxon>Pentapetalae</taxon>
        <taxon>asterids</taxon>
        <taxon>lamiids</taxon>
        <taxon>Lamiales</taxon>
        <taxon>Pedaliaceae</taxon>
        <taxon>Sesamum</taxon>
    </lineage>
</organism>
<comment type="caution">
    <text evidence="1">The sequence shown here is derived from an EMBL/GenBank/DDBJ whole genome shotgun (WGS) entry which is preliminary data.</text>
</comment>
<dbReference type="EMBL" id="JACGWO010000004">
    <property type="protein sequence ID" value="KAK4428946.1"/>
    <property type="molecule type" value="Genomic_DNA"/>
</dbReference>
<proteinExistence type="predicted"/>
<name>A0AAE2CNR7_9LAMI</name>
<reference evidence="1" key="2">
    <citation type="journal article" date="2024" name="Plant">
        <title>Genomic evolution and insights into agronomic trait innovations of Sesamum species.</title>
        <authorList>
            <person name="Miao H."/>
            <person name="Wang L."/>
            <person name="Qu L."/>
            <person name="Liu H."/>
            <person name="Sun Y."/>
            <person name="Le M."/>
            <person name="Wang Q."/>
            <person name="Wei S."/>
            <person name="Zheng Y."/>
            <person name="Lin W."/>
            <person name="Duan Y."/>
            <person name="Cao H."/>
            <person name="Xiong S."/>
            <person name="Wang X."/>
            <person name="Wei L."/>
            <person name="Li C."/>
            <person name="Ma Q."/>
            <person name="Ju M."/>
            <person name="Zhao R."/>
            <person name="Li G."/>
            <person name="Mu C."/>
            <person name="Tian Q."/>
            <person name="Mei H."/>
            <person name="Zhang T."/>
            <person name="Gao T."/>
            <person name="Zhang H."/>
        </authorList>
    </citation>
    <scope>NUCLEOTIDE SEQUENCE</scope>
    <source>
        <strain evidence="1">3651</strain>
    </source>
</reference>
<dbReference type="Proteomes" id="UP001293254">
    <property type="component" value="Unassembled WGS sequence"/>
</dbReference>
<gene>
    <name evidence="1" type="ORF">Salat_1194600</name>
</gene>